<dbReference type="Proteomes" id="UP000747542">
    <property type="component" value="Unassembled WGS sequence"/>
</dbReference>
<gene>
    <name evidence="1" type="ORF">Hamer_G029715</name>
</gene>
<accession>A0A8J5MR02</accession>
<evidence type="ECO:0000313" key="2">
    <source>
        <dbReference type="Proteomes" id="UP000747542"/>
    </source>
</evidence>
<sequence>MQKPLKPMWRSLLELLILLISYKRMISLLINKILLKSLQRSFLRSLWISLLKRN</sequence>
<dbReference type="AlphaFoldDB" id="A0A8J5MR02"/>
<protein>
    <submittedName>
        <fullName evidence="1">Uncharacterized protein</fullName>
    </submittedName>
</protein>
<dbReference type="EMBL" id="JAHLQT010031134">
    <property type="protein sequence ID" value="KAG7160655.1"/>
    <property type="molecule type" value="Genomic_DNA"/>
</dbReference>
<evidence type="ECO:0000313" key="1">
    <source>
        <dbReference type="EMBL" id="KAG7160655.1"/>
    </source>
</evidence>
<reference evidence="1" key="1">
    <citation type="journal article" date="2021" name="Sci. Adv.">
        <title>The American lobster genome reveals insights on longevity, neural, and immune adaptations.</title>
        <authorList>
            <person name="Polinski J.M."/>
            <person name="Zimin A.V."/>
            <person name="Clark K.F."/>
            <person name="Kohn A.B."/>
            <person name="Sadowski N."/>
            <person name="Timp W."/>
            <person name="Ptitsyn A."/>
            <person name="Khanna P."/>
            <person name="Romanova D.Y."/>
            <person name="Williams P."/>
            <person name="Greenwood S.J."/>
            <person name="Moroz L.L."/>
            <person name="Walt D.R."/>
            <person name="Bodnar A.G."/>
        </authorList>
    </citation>
    <scope>NUCLEOTIDE SEQUENCE</scope>
    <source>
        <strain evidence="1">GMGI-L3</strain>
    </source>
</reference>
<comment type="caution">
    <text evidence="1">The sequence shown here is derived from an EMBL/GenBank/DDBJ whole genome shotgun (WGS) entry which is preliminary data.</text>
</comment>
<name>A0A8J5MR02_HOMAM</name>
<keyword evidence="2" id="KW-1185">Reference proteome</keyword>
<proteinExistence type="predicted"/>
<organism evidence="1 2">
    <name type="scientific">Homarus americanus</name>
    <name type="common">American lobster</name>
    <dbReference type="NCBI Taxonomy" id="6706"/>
    <lineage>
        <taxon>Eukaryota</taxon>
        <taxon>Metazoa</taxon>
        <taxon>Ecdysozoa</taxon>
        <taxon>Arthropoda</taxon>
        <taxon>Crustacea</taxon>
        <taxon>Multicrustacea</taxon>
        <taxon>Malacostraca</taxon>
        <taxon>Eumalacostraca</taxon>
        <taxon>Eucarida</taxon>
        <taxon>Decapoda</taxon>
        <taxon>Pleocyemata</taxon>
        <taxon>Astacidea</taxon>
        <taxon>Nephropoidea</taxon>
        <taxon>Nephropidae</taxon>
        <taxon>Homarus</taxon>
    </lineage>
</organism>